<evidence type="ECO:0000259" key="3">
    <source>
        <dbReference type="PROSITE" id="PS50011"/>
    </source>
</evidence>
<keyword evidence="4" id="KW-1185">Reference proteome</keyword>
<dbReference type="InterPro" id="IPR011009">
    <property type="entry name" value="Kinase-like_dom_sf"/>
</dbReference>
<dbReference type="GO" id="GO:0005524">
    <property type="term" value="F:ATP binding"/>
    <property type="evidence" value="ECO:0007669"/>
    <property type="project" value="UniProtKB-KW"/>
</dbReference>
<dbReference type="AlphaFoldDB" id="A0A914DD65"/>
<dbReference type="PROSITE" id="PS50011">
    <property type="entry name" value="PROTEIN_KINASE_DOM"/>
    <property type="match status" value="1"/>
</dbReference>
<name>A0A914DD65_9BILA</name>
<dbReference type="SUPFAM" id="SSF56112">
    <property type="entry name" value="Protein kinase-like (PK-like)"/>
    <property type="match status" value="1"/>
</dbReference>
<sequence>MFEGYRPVSCMSASDQEVYNPTTQVWVTQVPNLGLGSSTCTNPSELNNKKIHEQKNFLGINFDIPNDYEIEDILSNSWKGVMLKIKKRNTEEKVSLFRINDQFAQSLQIKIMYRNYSFLKKVEHENFVMLAKGIKPYVVEGFNHVYLAIEYMDYPLRALIDQKYKLTDITYRAPEMIFDTSPYDEKIDIWSVVCIFVELLTGKTLYQISSSSLITKESLDRGREEVMNHFENSFISKKATEYYSRILYLSPIQILQDDLQSTSKESDYSAEIARDLLSKMLKIKPEDRISSGDALQHKYINSTKFNSSYQIDELAADPLSISEWQGMLEFI</sequence>
<dbReference type="SMART" id="SM00220">
    <property type="entry name" value="S_TKc"/>
    <property type="match status" value="1"/>
</dbReference>
<dbReference type="Proteomes" id="UP000887540">
    <property type="component" value="Unplaced"/>
</dbReference>
<evidence type="ECO:0000313" key="4">
    <source>
        <dbReference type="Proteomes" id="UP000887540"/>
    </source>
</evidence>
<dbReference type="PANTHER" id="PTHR24055">
    <property type="entry name" value="MITOGEN-ACTIVATED PROTEIN KINASE"/>
    <property type="match status" value="1"/>
</dbReference>
<evidence type="ECO:0000256" key="2">
    <source>
        <dbReference type="ARBA" id="ARBA00022840"/>
    </source>
</evidence>
<dbReference type="InterPro" id="IPR050117">
    <property type="entry name" value="MAPK"/>
</dbReference>
<dbReference type="InterPro" id="IPR000719">
    <property type="entry name" value="Prot_kinase_dom"/>
</dbReference>
<evidence type="ECO:0000256" key="1">
    <source>
        <dbReference type="ARBA" id="ARBA00022741"/>
    </source>
</evidence>
<protein>
    <submittedName>
        <fullName evidence="5">Protein kinase domain-containing protein</fullName>
    </submittedName>
</protein>
<dbReference type="Gene3D" id="3.30.200.20">
    <property type="entry name" value="Phosphorylase Kinase, domain 1"/>
    <property type="match status" value="1"/>
</dbReference>
<dbReference type="Pfam" id="PF00069">
    <property type="entry name" value="Pkinase"/>
    <property type="match status" value="1"/>
</dbReference>
<keyword evidence="1" id="KW-0547">Nucleotide-binding</keyword>
<organism evidence="4 5">
    <name type="scientific">Acrobeloides nanus</name>
    <dbReference type="NCBI Taxonomy" id="290746"/>
    <lineage>
        <taxon>Eukaryota</taxon>
        <taxon>Metazoa</taxon>
        <taxon>Ecdysozoa</taxon>
        <taxon>Nematoda</taxon>
        <taxon>Chromadorea</taxon>
        <taxon>Rhabditida</taxon>
        <taxon>Tylenchina</taxon>
        <taxon>Cephalobomorpha</taxon>
        <taxon>Cephaloboidea</taxon>
        <taxon>Cephalobidae</taxon>
        <taxon>Acrobeloides</taxon>
    </lineage>
</organism>
<proteinExistence type="predicted"/>
<dbReference type="WBParaSite" id="ACRNAN_scaffold221.g8613.t1">
    <property type="protein sequence ID" value="ACRNAN_scaffold221.g8613.t1"/>
    <property type="gene ID" value="ACRNAN_scaffold221.g8613"/>
</dbReference>
<evidence type="ECO:0000313" key="5">
    <source>
        <dbReference type="WBParaSite" id="ACRNAN_scaffold221.g8613.t1"/>
    </source>
</evidence>
<dbReference type="GO" id="GO:0004672">
    <property type="term" value="F:protein kinase activity"/>
    <property type="evidence" value="ECO:0007669"/>
    <property type="project" value="InterPro"/>
</dbReference>
<feature type="domain" description="Protein kinase" evidence="3">
    <location>
        <begin position="1"/>
        <end position="300"/>
    </location>
</feature>
<accession>A0A914DD65</accession>
<dbReference type="Gene3D" id="1.10.510.10">
    <property type="entry name" value="Transferase(Phosphotransferase) domain 1"/>
    <property type="match status" value="1"/>
</dbReference>
<reference evidence="5" key="1">
    <citation type="submission" date="2022-11" db="UniProtKB">
        <authorList>
            <consortium name="WormBaseParasite"/>
        </authorList>
    </citation>
    <scope>IDENTIFICATION</scope>
</reference>
<keyword evidence="2" id="KW-0067">ATP-binding</keyword>